<comment type="subcellular location">
    <subcellularLocation>
        <location evidence="1">Cytoplasm</location>
        <location evidence="1">Cytoskeleton</location>
    </subcellularLocation>
</comment>
<keyword evidence="3 8" id="KW-0547">Nucleotide-binding</keyword>
<sequence>MMSSWVKGDASSRVRVYLRLRPNPDGTSSPYKVSADDKELLCVNVLGNIDRSRKYTFDHIYNEKSSNKQVQEQTTHDLVDNSLRGFNCALFAYGQTSSGKTHTLMSSDGMTAHLVSRLFAKITRDNNNTYEVTCSYLQIYNERIYDLLNSNPKLEFRLREDKQQGIFVENISSYRCYGPNDVYELLNIGRKRLKFAETKMNRLSSRSHAVCQIFIKKCSKDYKRSRTLSEESGISSPTMSRPSLSKQSSSGSITRESSRRSRSGTYSMNGDEDVFQQGVLVTSESYKSSRIPVTTASTASLRRCKTPDGSTRTRTLSGHRPPSSHDNYDHGGFLSARTPRTGSSLSRRNSRRSNRSVSTESLADSVYDDMKWQLGESDLDISIQDGYLSDDSAIDQPIQAGCIIHGKLSIVDLAGSERSSRTKSEGNTQREGKFINVSLLELGNVISALAEKKKHIPYRNSKLTRLLQDSLSGNCKTNFILCVSPSLSDIHETENTLVFGQRLQRVTTKPVVNIEPDYKQLVEELRSKMKETEFNFEVKSREYESKLKILRNELNRTEEELDHSHQMSILAKDECDSSKFKHLDLRRELELTKIHLNETSSELEQKNHENLLLRNQTRDINSTAIQKYNDMKEERDKTERKLNEVNLLVEQKETEISILKERNQDNDFFAKEKYYEVERELESSKKKMKDMTNILEERNRDITSLRTQNRENLSAYDKQHNLKNELDMMKHKLKETMTTNEKQDGELQTLKMKLKEYTNVHQENSALVDDLKFDLKEKKMELNHREQEITKLKKRNCDLSQNDKKCDSIKFDLDELKTSLLETAMLLEEREREIDVLQYQNKKLSKECDQLEKRNKHLQDNATYYYPSKPHTFESSTNTLITKTAEKGCSVSFHTFCCDEKMVAHKDRVIQQKSSELEDVYVEYQLLLKENECLRKNHKLPPRERKQLRRSRLIADKVDSSTSTDQPLSHDVGTNTIRTSMPGLAVHQKCSEREFEKIRNFLLAEVMSLQLLYSMFDLKTKSQLEKENKLDPDHLVGSSSISTTPSGYETGSEITVDERTHSKEKKTRTKTSKAKKFTLNKTYNLKDKSNSTSHIERAVPKTGNSIEEIIEAQRSGSYLLTNPSEIKDLAIETRVALLKKEICQQKKKMDEELSKVAIQQFGIVEPGGRLHKREIYTGLVSRLQDKEFYTEYTLDSLEQILNLVLVDHSLTGSLLALSHKTKKSTLNMIRRLSNFKSSTNQNKSLLDYSYFDHELYGYENEGCIAFNTTEVDGDDLPEPFTDMINNEQYGNTDVFEDSLDTHRQNTNEKSFGVLALDSDSSDSDSGSPVPQKKGLRRFFCMPKKSTFKGSNMPSANSLRRSLRRPKKKDTSLIESDA</sequence>
<dbReference type="PROSITE" id="PS50067">
    <property type="entry name" value="KINESIN_MOTOR_2"/>
    <property type="match status" value="1"/>
</dbReference>
<accession>A0A7M5XI97</accession>
<dbReference type="PANTHER" id="PTHR47968:SF36">
    <property type="entry name" value="KINESIN HEAVY CHAIN ISOFORM X1"/>
    <property type="match status" value="1"/>
</dbReference>
<evidence type="ECO:0000256" key="10">
    <source>
        <dbReference type="SAM" id="MobiDB-lite"/>
    </source>
</evidence>
<dbReference type="Proteomes" id="UP000594262">
    <property type="component" value="Unplaced"/>
</dbReference>
<organism evidence="12 13">
    <name type="scientific">Clytia hemisphaerica</name>
    <dbReference type="NCBI Taxonomy" id="252671"/>
    <lineage>
        <taxon>Eukaryota</taxon>
        <taxon>Metazoa</taxon>
        <taxon>Cnidaria</taxon>
        <taxon>Hydrozoa</taxon>
        <taxon>Hydroidolina</taxon>
        <taxon>Leptothecata</taxon>
        <taxon>Obeliida</taxon>
        <taxon>Clytiidae</taxon>
        <taxon>Clytia</taxon>
    </lineage>
</organism>
<dbReference type="PRINTS" id="PR00380">
    <property type="entry name" value="KINESINHEAVY"/>
</dbReference>
<keyword evidence="6 8" id="KW-0505">Motor protein</keyword>
<dbReference type="InterPro" id="IPR027417">
    <property type="entry name" value="P-loop_NTPase"/>
</dbReference>
<evidence type="ECO:0000256" key="7">
    <source>
        <dbReference type="ARBA" id="ARBA00023212"/>
    </source>
</evidence>
<reference evidence="12" key="1">
    <citation type="submission" date="2021-01" db="UniProtKB">
        <authorList>
            <consortium name="EnsemblMetazoa"/>
        </authorList>
    </citation>
    <scope>IDENTIFICATION</scope>
</reference>
<feature type="compositionally biased region" description="Polar residues" evidence="10">
    <location>
        <begin position="1037"/>
        <end position="1053"/>
    </location>
</feature>
<feature type="compositionally biased region" description="Polar residues" evidence="10">
    <location>
        <begin position="286"/>
        <end position="300"/>
    </location>
</feature>
<keyword evidence="13" id="KW-1185">Reference proteome</keyword>
<feature type="region of interest" description="Disordered" evidence="10">
    <location>
        <begin position="286"/>
        <end position="360"/>
    </location>
</feature>
<feature type="region of interest" description="Disordered" evidence="10">
    <location>
        <begin position="1344"/>
        <end position="1377"/>
    </location>
</feature>
<dbReference type="PROSITE" id="PS00411">
    <property type="entry name" value="KINESIN_MOTOR_1"/>
    <property type="match status" value="1"/>
</dbReference>
<evidence type="ECO:0000259" key="11">
    <source>
        <dbReference type="PROSITE" id="PS50067"/>
    </source>
</evidence>
<dbReference type="GO" id="GO:0005524">
    <property type="term" value="F:ATP binding"/>
    <property type="evidence" value="ECO:0007669"/>
    <property type="project" value="UniProtKB-UniRule"/>
</dbReference>
<dbReference type="GO" id="GO:0008017">
    <property type="term" value="F:microtubule binding"/>
    <property type="evidence" value="ECO:0007669"/>
    <property type="project" value="InterPro"/>
</dbReference>
<dbReference type="GO" id="GO:0005874">
    <property type="term" value="C:microtubule"/>
    <property type="evidence" value="ECO:0007669"/>
    <property type="project" value="UniProtKB-KW"/>
</dbReference>
<evidence type="ECO:0000256" key="2">
    <source>
        <dbReference type="ARBA" id="ARBA00022701"/>
    </source>
</evidence>
<dbReference type="SMART" id="SM00129">
    <property type="entry name" value="KISc"/>
    <property type="match status" value="1"/>
</dbReference>
<feature type="compositionally biased region" description="Polar residues" evidence="10">
    <location>
        <begin position="960"/>
        <end position="976"/>
    </location>
</feature>
<evidence type="ECO:0000256" key="4">
    <source>
        <dbReference type="ARBA" id="ARBA00022840"/>
    </source>
</evidence>
<feature type="coiled-coil region" evidence="9">
    <location>
        <begin position="740"/>
        <end position="795"/>
    </location>
</feature>
<feature type="binding site" evidence="8">
    <location>
        <begin position="94"/>
        <end position="101"/>
    </location>
    <ligand>
        <name>ATP</name>
        <dbReference type="ChEBI" id="CHEBI:30616"/>
    </ligand>
</feature>
<dbReference type="GO" id="GO:0007018">
    <property type="term" value="P:microtubule-based movement"/>
    <property type="evidence" value="ECO:0007669"/>
    <property type="project" value="InterPro"/>
</dbReference>
<dbReference type="PANTHER" id="PTHR47968">
    <property type="entry name" value="CENTROMERE PROTEIN E"/>
    <property type="match status" value="1"/>
</dbReference>
<evidence type="ECO:0000313" key="12">
    <source>
        <dbReference type="EnsemblMetazoa" id="CLYHEMP023365.1"/>
    </source>
</evidence>
<feature type="compositionally biased region" description="Basic residues" evidence="10">
    <location>
        <begin position="1062"/>
        <end position="1072"/>
    </location>
</feature>
<keyword evidence="4 8" id="KW-0067">ATP-binding</keyword>
<dbReference type="InterPro" id="IPR019821">
    <property type="entry name" value="Kinesin_motor_CS"/>
</dbReference>
<dbReference type="OrthoDB" id="3176171at2759"/>
<feature type="coiled-coil region" evidence="9">
    <location>
        <begin position="827"/>
        <end position="861"/>
    </location>
</feature>
<dbReference type="EnsemblMetazoa" id="CLYHEMT023365.1">
    <property type="protein sequence ID" value="CLYHEMP023365.1"/>
    <property type="gene ID" value="CLYHEMG023365"/>
</dbReference>
<evidence type="ECO:0000256" key="1">
    <source>
        <dbReference type="ARBA" id="ARBA00004245"/>
    </source>
</evidence>
<dbReference type="InterPro" id="IPR001752">
    <property type="entry name" value="Kinesin_motor_dom"/>
</dbReference>
<feature type="compositionally biased region" description="Polar residues" evidence="10">
    <location>
        <begin position="1347"/>
        <end position="1356"/>
    </location>
</feature>
<protein>
    <recommendedName>
        <fullName evidence="11">Kinesin motor domain-containing protein</fullName>
    </recommendedName>
</protein>
<keyword evidence="7" id="KW-0963">Cytoplasm</keyword>
<evidence type="ECO:0000256" key="5">
    <source>
        <dbReference type="ARBA" id="ARBA00023054"/>
    </source>
</evidence>
<dbReference type="SUPFAM" id="SSF52540">
    <property type="entry name" value="P-loop containing nucleoside triphosphate hydrolases"/>
    <property type="match status" value="1"/>
</dbReference>
<dbReference type="GeneID" id="136799383"/>
<name>A0A7M5XI97_9CNID</name>
<feature type="coiled-coil region" evidence="9">
    <location>
        <begin position="540"/>
        <end position="701"/>
    </location>
</feature>
<keyword evidence="2" id="KW-0493">Microtubule</keyword>
<feature type="compositionally biased region" description="Polar residues" evidence="10">
    <location>
        <begin position="230"/>
        <end position="247"/>
    </location>
</feature>
<evidence type="ECO:0000256" key="3">
    <source>
        <dbReference type="ARBA" id="ARBA00022741"/>
    </source>
</evidence>
<dbReference type="InterPro" id="IPR027640">
    <property type="entry name" value="Kinesin-like_fam"/>
</dbReference>
<keyword evidence="7" id="KW-0206">Cytoskeleton</keyword>
<dbReference type="InterPro" id="IPR036961">
    <property type="entry name" value="Kinesin_motor_dom_sf"/>
</dbReference>
<evidence type="ECO:0000256" key="9">
    <source>
        <dbReference type="SAM" id="Coils"/>
    </source>
</evidence>
<proteinExistence type="inferred from homology"/>
<evidence type="ECO:0000256" key="6">
    <source>
        <dbReference type="ARBA" id="ARBA00023175"/>
    </source>
</evidence>
<feature type="region of interest" description="Disordered" evidence="10">
    <location>
        <begin position="226"/>
        <end position="271"/>
    </location>
</feature>
<feature type="domain" description="Kinesin motor" evidence="11">
    <location>
        <begin position="13"/>
        <end position="506"/>
    </location>
</feature>
<dbReference type="GO" id="GO:0003777">
    <property type="term" value="F:microtubule motor activity"/>
    <property type="evidence" value="ECO:0007669"/>
    <property type="project" value="InterPro"/>
</dbReference>
<dbReference type="RefSeq" id="XP_066912197.1">
    <property type="nucleotide sequence ID" value="XM_067056096.1"/>
</dbReference>
<comment type="similarity">
    <text evidence="8">Belongs to the TRAFAC class myosin-kinesin ATPase superfamily. Kinesin family.</text>
</comment>
<evidence type="ECO:0000256" key="8">
    <source>
        <dbReference type="PROSITE-ProRule" id="PRU00283"/>
    </source>
</evidence>
<feature type="region of interest" description="Disordered" evidence="10">
    <location>
        <begin position="1029"/>
        <end position="1072"/>
    </location>
</feature>
<dbReference type="Pfam" id="PF00225">
    <property type="entry name" value="Kinesin"/>
    <property type="match status" value="2"/>
</dbReference>
<dbReference type="Gene3D" id="3.40.850.10">
    <property type="entry name" value="Kinesin motor domain"/>
    <property type="match status" value="2"/>
</dbReference>
<evidence type="ECO:0000313" key="13">
    <source>
        <dbReference type="Proteomes" id="UP000594262"/>
    </source>
</evidence>
<keyword evidence="5 9" id="KW-0175">Coiled coil</keyword>
<feature type="region of interest" description="Disordered" evidence="10">
    <location>
        <begin position="957"/>
        <end position="976"/>
    </location>
</feature>